<dbReference type="InterPro" id="IPR055256">
    <property type="entry name" value="KH_1_KHDC4/BBP-like"/>
</dbReference>
<reference evidence="4" key="2">
    <citation type="submission" date="2020-05" db="UniProtKB">
        <authorList>
            <consortium name="EnsemblMetazoa"/>
        </authorList>
    </citation>
    <scope>IDENTIFICATION</scope>
    <source>
        <strain evidence="4">IAEA</strain>
    </source>
</reference>
<dbReference type="Proteomes" id="UP000092460">
    <property type="component" value="Unassembled WGS sequence"/>
</dbReference>
<evidence type="ECO:0000256" key="1">
    <source>
        <dbReference type="ARBA" id="ARBA00022884"/>
    </source>
</evidence>
<proteinExistence type="predicted"/>
<evidence type="ECO:0000256" key="2">
    <source>
        <dbReference type="PROSITE-ProRule" id="PRU00117"/>
    </source>
</evidence>
<dbReference type="SUPFAM" id="SSF54791">
    <property type="entry name" value="Eukaryotic type KH-domain (KH-domain type I)"/>
    <property type="match status" value="1"/>
</dbReference>
<accession>A0A1B0BEP0</accession>
<dbReference type="InterPro" id="IPR045071">
    <property type="entry name" value="BBP-like"/>
</dbReference>
<feature type="domain" description="K Homology" evidence="3">
    <location>
        <begin position="78"/>
        <end position="157"/>
    </location>
</feature>
<dbReference type="EnsemblMetazoa" id="GPPI027585-RA">
    <property type="protein sequence ID" value="GPPI027585-PA"/>
    <property type="gene ID" value="GPPI027585"/>
</dbReference>
<reference evidence="5" key="1">
    <citation type="submission" date="2015-01" db="EMBL/GenBank/DDBJ databases">
        <authorList>
            <person name="Aksoy S."/>
            <person name="Warren W."/>
            <person name="Wilson R.K."/>
        </authorList>
    </citation>
    <scope>NUCLEOTIDE SEQUENCE [LARGE SCALE GENOMIC DNA]</scope>
    <source>
        <strain evidence="5">IAEA</strain>
    </source>
</reference>
<dbReference type="CDD" id="cd22384">
    <property type="entry name" value="KH-I_KHDRBS"/>
    <property type="match status" value="1"/>
</dbReference>
<dbReference type="GO" id="GO:0003729">
    <property type="term" value="F:mRNA binding"/>
    <property type="evidence" value="ECO:0007669"/>
    <property type="project" value="TreeGrafter"/>
</dbReference>
<dbReference type="STRING" id="67801.A0A1B0BEP0"/>
<keyword evidence="1 2" id="KW-0694">RNA-binding</keyword>
<dbReference type="GO" id="GO:0000381">
    <property type="term" value="P:regulation of alternative mRNA splicing, via spliceosome"/>
    <property type="evidence" value="ECO:0007669"/>
    <property type="project" value="TreeGrafter"/>
</dbReference>
<dbReference type="VEuPathDB" id="VectorBase:GPPI027585"/>
<evidence type="ECO:0000313" key="4">
    <source>
        <dbReference type="EnsemblMetazoa" id="GPPI027585-PA"/>
    </source>
</evidence>
<dbReference type="PANTHER" id="PTHR11208">
    <property type="entry name" value="RNA-BINDING PROTEIN RELATED"/>
    <property type="match status" value="1"/>
</dbReference>
<dbReference type="AlphaFoldDB" id="A0A1B0BEP0"/>
<sequence length="339" mass="38873">MSHEEFDEPEKNFTEGYQPKINEVAQNFLADLDKERSRLSEDFPLCALLIEEAFDRVYSTGRIPGKEFHADVYKQKPMKITQKVFVPIKQYPKFNFSGKILGPKGNSLRRLQEETQCKIVIKGRNSMRDRNREEELRSTGDPKYAHLNKDLFLEISTVAPPAECYARIAYALAEVRKYLIPDKNDEVSHEQLREIMEMNPELAKNSYGGNPELYKSVFEKSGAVGPPKYLRLLKHATYDDTAKGIHYEPKQTREMDYNGFEFSKEKRNCLHCNKKNGILKSSYNTGCQTSSLKTSSSAAAAKRSSVMSYLNEAKRVRDGGSFAPRPYATKPYSILKKYK</sequence>
<dbReference type="Gene3D" id="3.30.1370.10">
    <property type="entry name" value="K Homology domain, type 1"/>
    <property type="match status" value="1"/>
</dbReference>
<dbReference type="PROSITE" id="PS50084">
    <property type="entry name" value="KH_TYPE_1"/>
    <property type="match status" value="1"/>
</dbReference>
<dbReference type="Pfam" id="PF22675">
    <property type="entry name" value="KH-I_KHDC4-BBP"/>
    <property type="match status" value="1"/>
</dbReference>
<organism evidence="4 5">
    <name type="scientific">Glossina palpalis gambiensis</name>
    <dbReference type="NCBI Taxonomy" id="67801"/>
    <lineage>
        <taxon>Eukaryota</taxon>
        <taxon>Metazoa</taxon>
        <taxon>Ecdysozoa</taxon>
        <taxon>Arthropoda</taxon>
        <taxon>Hexapoda</taxon>
        <taxon>Insecta</taxon>
        <taxon>Pterygota</taxon>
        <taxon>Neoptera</taxon>
        <taxon>Endopterygota</taxon>
        <taxon>Diptera</taxon>
        <taxon>Brachycera</taxon>
        <taxon>Muscomorpha</taxon>
        <taxon>Hippoboscoidea</taxon>
        <taxon>Glossinidae</taxon>
        <taxon>Glossina</taxon>
    </lineage>
</organism>
<dbReference type="PANTHER" id="PTHR11208:SF140">
    <property type="entry name" value="GH05812P-RELATED"/>
    <property type="match status" value="1"/>
</dbReference>
<name>A0A1B0BEP0_9MUSC</name>
<dbReference type="InterPro" id="IPR036612">
    <property type="entry name" value="KH_dom_type_1_sf"/>
</dbReference>
<dbReference type="SMART" id="SM00322">
    <property type="entry name" value="KH"/>
    <property type="match status" value="1"/>
</dbReference>
<evidence type="ECO:0000259" key="3">
    <source>
        <dbReference type="SMART" id="SM00322"/>
    </source>
</evidence>
<dbReference type="InterPro" id="IPR004087">
    <property type="entry name" value="KH_dom"/>
</dbReference>
<evidence type="ECO:0000313" key="5">
    <source>
        <dbReference type="Proteomes" id="UP000092460"/>
    </source>
</evidence>
<dbReference type="FunFam" id="3.30.1370.10:FF:000052">
    <property type="entry name" value="Kep1, isoform A"/>
    <property type="match status" value="1"/>
</dbReference>
<protein>
    <recommendedName>
        <fullName evidence="3">K Homology domain-containing protein</fullName>
    </recommendedName>
</protein>
<dbReference type="EMBL" id="JXJN01012968">
    <property type="status" value="NOT_ANNOTATED_CDS"/>
    <property type="molecule type" value="Genomic_DNA"/>
</dbReference>
<keyword evidence="5" id="KW-1185">Reference proteome</keyword>
<dbReference type="GO" id="GO:0005634">
    <property type="term" value="C:nucleus"/>
    <property type="evidence" value="ECO:0007669"/>
    <property type="project" value="TreeGrafter"/>
</dbReference>